<dbReference type="PANTHER" id="PTHR31636">
    <property type="entry name" value="OSJNBA0084A10.13 PROTEIN-RELATED"/>
    <property type="match status" value="1"/>
</dbReference>
<evidence type="ECO:0000256" key="3">
    <source>
        <dbReference type="PROSITE-ProRule" id="PRU01191"/>
    </source>
</evidence>
<keyword evidence="2" id="KW-0804">Transcription</keyword>
<sequence>MNSFESPDSPQFPDEYTWFMGCESENDTLERQKLKYYAQRTFNLIFCDENNIMTEGGVVSLEHQCEPRDCHSHDRSSGIVSTPVQSCDEEIRTVVDVEPNDLNVGCKGGKRRVFPSASFASFRLLTNCVSRRADQKLSTNAIICLAGDKFVQSKGRHEEMLIGGHLSSGTFSGLTKENRRDAELVFYLLASAEKIGEKQFDNARKLLEHCNELSYYAGNSIQRLGYYFSEALSKKINKEMGRTSSKNLGKSNLSALEDAMMGPNPTIIAYHKAIPMNHIIHFAGIQSIVEHVAGARKIHIIDLSIRDGNQHTISMQALAKRSERSVKCLRITAIGTKSKKKIEESGRRLKSFAQSLKLPFTFNILMVDDILDLKEELLLIDSDEAVAVFSKHFLWNMLGQTERLESLMRVIKVIKPRVMIVSEVEANHNSPVFVNRFLETLFYYGAEFDVLEDCMKNDELNRLNLEAFYFSKSIHSIISAEGEERTFRHVKIEVWRAFFARFGMMETEFSMSSIQQVNLVPKSPPYSSSCTLDKDGKSLIIGWKETPLHSLSAWRFMY</sequence>
<dbReference type="EMBL" id="BAABME010000047">
    <property type="protein sequence ID" value="GAA0138962.1"/>
    <property type="molecule type" value="Genomic_DNA"/>
</dbReference>
<dbReference type="PROSITE" id="PS50985">
    <property type="entry name" value="GRAS"/>
    <property type="match status" value="1"/>
</dbReference>
<comment type="similarity">
    <text evidence="3">Belongs to the GRAS family.</text>
</comment>
<evidence type="ECO:0000313" key="5">
    <source>
        <dbReference type="Proteomes" id="UP001454036"/>
    </source>
</evidence>
<gene>
    <name evidence="4" type="ORF">LIER_00606</name>
</gene>
<organism evidence="4 5">
    <name type="scientific">Lithospermum erythrorhizon</name>
    <name type="common">Purple gromwell</name>
    <name type="synonym">Lithospermum officinale var. erythrorhizon</name>
    <dbReference type="NCBI Taxonomy" id="34254"/>
    <lineage>
        <taxon>Eukaryota</taxon>
        <taxon>Viridiplantae</taxon>
        <taxon>Streptophyta</taxon>
        <taxon>Embryophyta</taxon>
        <taxon>Tracheophyta</taxon>
        <taxon>Spermatophyta</taxon>
        <taxon>Magnoliopsida</taxon>
        <taxon>eudicotyledons</taxon>
        <taxon>Gunneridae</taxon>
        <taxon>Pentapetalae</taxon>
        <taxon>asterids</taxon>
        <taxon>lamiids</taxon>
        <taxon>Boraginales</taxon>
        <taxon>Boraginaceae</taxon>
        <taxon>Boraginoideae</taxon>
        <taxon>Lithospermeae</taxon>
        <taxon>Lithospermum</taxon>
    </lineage>
</organism>
<evidence type="ECO:0008006" key="6">
    <source>
        <dbReference type="Google" id="ProtNLM"/>
    </source>
</evidence>
<reference evidence="4 5" key="1">
    <citation type="submission" date="2024-01" db="EMBL/GenBank/DDBJ databases">
        <title>The complete chloroplast genome sequence of Lithospermum erythrorhizon: insights into the phylogenetic relationship among Boraginaceae species and the maternal lineages of purple gromwells.</title>
        <authorList>
            <person name="Okada T."/>
            <person name="Watanabe K."/>
        </authorList>
    </citation>
    <scope>NUCLEOTIDE SEQUENCE [LARGE SCALE GENOMIC DNA]</scope>
</reference>
<keyword evidence="5" id="KW-1185">Reference proteome</keyword>
<feature type="short sequence motif" description="VHIID" evidence="3">
    <location>
        <begin position="298"/>
        <end position="302"/>
    </location>
</feature>
<comment type="caution">
    <text evidence="3">Lacks conserved residue(s) required for the propagation of feature annotation.</text>
</comment>
<feature type="region of interest" description="Leucine repeat II (LRII)" evidence="3">
    <location>
        <begin position="344"/>
        <end position="376"/>
    </location>
</feature>
<feature type="region of interest" description="SAW" evidence="3">
    <location>
        <begin position="479"/>
        <end position="555"/>
    </location>
</feature>
<accession>A0AAV3NJ89</accession>
<dbReference type="Pfam" id="PF03514">
    <property type="entry name" value="GRAS"/>
    <property type="match status" value="1"/>
</dbReference>
<evidence type="ECO:0000313" key="4">
    <source>
        <dbReference type="EMBL" id="GAA0138962.1"/>
    </source>
</evidence>
<dbReference type="Proteomes" id="UP001454036">
    <property type="component" value="Unassembled WGS sequence"/>
</dbReference>
<evidence type="ECO:0000256" key="1">
    <source>
        <dbReference type="ARBA" id="ARBA00023015"/>
    </source>
</evidence>
<keyword evidence="1" id="KW-0805">Transcription regulation</keyword>
<dbReference type="AlphaFoldDB" id="A0AAV3NJ89"/>
<evidence type="ECO:0000256" key="2">
    <source>
        <dbReference type="ARBA" id="ARBA00023163"/>
    </source>
</evidence>
<protein>
    <recommendedName>
        <fullName evidence="6">DELLA protein RGL1</fullName>
    </recommendedName>
</protein>
<proteinExistence type="inferred from homology"/>
<dbReference type="InterPro" id="IPR005202">
    <property type="entry name" value="TF_GRAS"/>
</dbReference>
<name>A0AAV3NJ89_LITER</name>
<comment type="caution">
    <text evidence="4">The sequence shown here is derived from an EMBL/GenBank/DDBJ whole genome shotgun (WGS) entry which is preliminary data.</text>
</comment>